<protein>
    <submittedName>
        <fullName evidence="1">Uncharacterized protein</fullName>
    </submittedName>
</protein>
<evidence type="ECO:0000313" key="1">
    <source>
        <dbReference type="EMBL" id="CAG9324833.1"/>
    </source>
</evidence>
<accession>A0AAU9JF17</accession>
<organism evidence="1 2">
    <name type="scientific">Blepharisma stoltei</name>
    <dbReference type="NCBI Taxonomy" id="1481888"/>
    <lineage>
        <taxon>Eukaryota</taxon>
        <taxon>Sar</taxon>
        <taxon>Alveolata</taxon>
        <taxon>Ciliophora</taxon>
        <taxon>Postciliodesmatophora</taxon>
        <taxon>Heterotrichea</taxon>
        <taxon>Heterotrichida</taxon>
        <taxon>Blepharismidae</taxon>
        <taxon>Blepharisma</taxon>
    </lineage>
</organism>
<sequence>MMMKEDGLRDAFFYETGRTRPDEAENGASSLFEVGLLTWRGGLFLLPRKFSLFLLDELDRFCLPVSFSYLD</sequence>
<dbReference type="AlphaFoldDB" id="A0AAU9JF17"/>
<dbReference type="EMBL" id="CAJZBQ010000036">
    <property type="protein sequence ID" value="CAG9324833.1"/>
    <property type="molecule type" value="Genomic_DNA"/>
</dbReference>
<gene>
    <name evidence="1" type="ORF">BSTOLATCC_MIC36679</name>
</gene>
<comment type="caution">
    <text evidence="1">The sequence shown here is derived from an EMBL/GenBank/DDBJ whole genome shotgun (WGS) entry which is preliminary data.</text>
</comment>
<keyword evidence="2" id="KW-1185">Reference proteome</keyword>
<dbReference type="Proteomes" id="UP001162131">
    <property type="component" value="Unassembled WGS sequence"/>
</dbReference>
<proteinExistence type="predicted"/>
<evidence type="ECO:0000313" key="2">
    <source>
        <dbReference type="Proteomes" id="UP001162131"/>
    </source>
</evidence>
<name>A0AAU9JF17_9CILI</name>
<reference evidence="1" key="1">
    <citation type="submission" date="2021-09" db="EMBL/GenBank/DDBJ databases">
        <authorList>
            <consortium name="AG Swart"/>
            <person name="Singh M."/>
            <person name="Singh A."/>
            <person name="Seah K."/>
            <person name="Emmerich C."/>
        </authorList>
    </citation>
    <scope>NUCLEOTIDE SEQUENCE</scope>
    <source>
        <strain evidence="1">ATCC30299</strain>
    </source>
</reference>